<gene>
    <name evidence="3" type="ORF">LUZ62_017628</name>
</gene>
<keyword evidence="1" id="KW-0472">Membrane</keyword>
<feature type="domain" description="Reverse transcriptase" evidence="2">
    <location>
        <begin position="1"/>
        <end position="99"/>
    </location>
</feature>
<dbReference type="GO" id="GO:0003964">
    <property type="term" value="F:RNA-directed DNA polymerase activity"/>
    <property type="evidence" value="ECO:0007669"/>
    <property type="project" value="UniProtKB-KW"/>
</dbReference>
<keyword evidence="3" id="KW-0808">Transferase</keyword>
<sequence length="508" mass="58350">MMQAAALTSHEHLSPALTEPFYILQYADDTLFFCTAKGQAPRTLLLVLDNFSKVSGMAINMAKSSFVPFNLSDQNVVDLKVLLGCSSTTLPIQYLGLPLSASRPNRQTFQLLIDKLTRRLAGWKAKLLSRAGRLVLAASVLSTIPIFFMSVFKLHVWVVRAMDRLRRDFLWKGTTVPARGVHLLSWDRVCLPKNFDGFGLLNLSLHNLCLLLRWWWRIYDKPFSQWGSITKLLYHHSGRSMPPLAWKQSGSFFWKDLRKLRSLFQLSLTQEIHNGEGSLFWFDNWSGSSLCFFDYESSVPHKHITVKAAIPILNQLLPSPISYNESQACVVAQNLQLSQGKDKLLWKWRKDGNYSTASVYKSLISAGKCKFSFKNIWKLKVPPSVHLFLVLLAHDRILTQDQLQKRNIPFQPKCVMCGNFILETRHHLFEECGFAVTLWSQLHLHQATLLSLLHSLCTPSYGNKVTLATAMWGLWLERNNRIFKDEHRPLDVVLQWIIQQATLFRNYC</sequence>
<dbReference type="AlphaFoldDB" id="A0AAV8GP29"/>
<dbReference type="InterPro" id="IPR000477">
    <property type="entry name" value="RT_dom"/>
</dbReference>
<name>A0AAV8GP29_9POAL</name>
<feature type="transmembrane region" description="Helical" evidence="1">
    <location>
        <begin position="134"/>
        <end position="158"/>
    </location>
</feature>
<evidence type="ECO:0000259" key="2">
    <source>
        <dbReference type="PROSITE" id="PS50878"/>
    </source>
</evidence>
<reference evidence="3" key="1">
    <citation type="submission" date="2022-08" db="EMBL/GenBank/DDBJ databases">
        <authorList>
            <person name="Marques A."/>
        </authorList>
    </citation>
    <scope>NUCLEOTIDE SEQUENCE</scope>
    <source>
        <strain evidence="3">RhyPub2mFocal</strain>
        <tissue evidence="3">Leaves</tissue>
    </source>
</reference>
<keyword evidence="3" id="KW-0548">Nucleotidyltransferase</keyword>
<keyword evidence="4" id="KW-1185">Reference proteome</keyword>
<evidence type="ECO:0000256" key="1">
    <source>
        <dbReference type="SAM" id="Phobius"/>
    </source>
</evidence>
<protein>
    <submittedName>
        <fullName evidence="3">RNA-directed DNA polymerase (Reverse transcriptase)-related family protein</fullName>
    </submittedName>
</protein>
<accession>A0AAV8GP29</accession>
<comment type="caution">
    <text evidence="3">The sequence shown here is derived from an EMBL/GenBank/DDBJ whole genome shotgun (WGS) entry which is preliminary data.</text>
</comment>
<dbReference type="Proteomes" id="UP001140206">
    <property type="component" value="Chromosome 1"/>
</dbReference>
<evidence type="ECO:0000313" key="4">
    <source>
        <dbReference type="Proteomes" id="UP001140206"/>
    </source>
</evidence>
<dbReference type="InterPro" id="IPR026960">
    <property type="entry name" value="RVT-Znf"/>
</dbReference>
<keyword evidence="3" id="KW-0695">RNA-directed DNA polymerase</keyword>
<dbReference type="PROSITE" id="PS50878">
    <property type="entry name" value="RT_POL"/>
    <property type="match status" value="1"/>
</dbReference>
<dbReference type="PANTHER" id="PTHR33116">
    <property type="entry name" value="REVERSE TRANSCRIPTASE ZINC-BINDING DOMAIN-CONTAINING PROTEIN-RELATED-RELATED"/>
    <property type="match status" value="1"/>
</dbReference>
<keyword evidence="1" id="KW-0812">Transmembrane</keyword>
<dbReference type="EMBL" id="JAMFTS010000001">
    <property type="protein sequence ID" value="KAJ4805062.1"/>
    <property type="molecule type" value="Genomic_DNA"/>
</dbReference>
<evidence type="ECO:0000313" key="3">
    <source>
        <dbReference type="EMBL" id="KAJ4805062.1"/>
    </source>
</evidence>
<dbReference type="PANTHER" id="PTHR33116:SF78">
    <property type="entry name" value="OS12G0587133 PROTEIN"/>
    <property type="match status" value="1"/>
</dbReference>
<dbReference type="Pfam" id="PF13966">
    <property type="entry name" value="zf-RVT"/>
    <property type="match status" value="1"/>
</dbReference>
<keyword evidence="1" id="KW-1133">Transmembrane helix</keyword>
<proteinExistence type="predicted"/>
<organism evidence="3 4">
    <name type="scientific">Rhynchospora pubera</name>
    <dbReference type="NCBI Taxonomy" id="906938"/>
    <lineage>
        <taxon>Eukaryota</taxon>
        <taxon>Viridiplantae</taxon>
        <taxon>Streptophyta</taxon>
        <taxon>Embryophyta</taxon>
        <taxon>Tracheophyta</taxon>
        <taxon>Spermatophyta</taxon>
        <taxon>Magnoliopsida</taxon>
        <taxon>Liliopsida</taxon>
        <taxon>Poales</taxon>
        <taxon>Cyperaceae</taxon>
        <taxon>Cyperoideae</taxon>
        <taxon>Rhynchosporeae</taxon>
        <taxon>Rhynchospora</taxon>
    </lineage>
</organism>